<sequence>MKNQTQSSFRSCVSLKWKLIMGLTLYFFISYSNPFIFAQSIIPVGSWRAHISYLDPAILTGNEQTIFHVGNESLFYLSTTSEEVFPVSKLDGLYAQQFTNAAFDEDEKKLIITYSDGSIDLLGEHNIRNIATLRNNTQIREKGINRIKKLSANTFLAADFGVAIINSSNNQFVDAFINIGPNATTLPVLDITEDSEKYYLATTIGVLVGNKSQNLRDFRSWNLLDSNNRTRYRQIEFYENTLFALSEEGEIFIFENGNAFALIGISNARNLKHFSNALFFQSGQSIYQLQANGSFGIYLTWKQSFDDFHITSGDTYLSIAGRGIIRNSDGSNYSPNGPQTKVQAFAFDPSGSFAFPFLRQSNGQLNMSFGSRGSILRSGSWDAIDHLENIIAIQSIGAKTFFASINQGLWAFENNEFRQIILNGVNPNTRIRTIQADAMGQLWVGLEDNQGRLIKIRPDDSQSSIQVTGLSFPQKIEVDNRGNLWILQSNNLGNTSIRVFNEDSKLNRSLSTSPNQGGLPNTSIRDIKLDGENRLWIGLSNGIVFVPNVASIQNSTAINVVQPLFQNQPLLSGETVNAIAISPDQNLWLGTNSNGLFQFAPEATTTIAHFTRANSPLFTNQINNLQFNNFTGELLITTPAGGQSYRSGSIAASDQLNNIKIYPNPIRPDFNGLMTIEGLTNFTEIKISNAAGRVIFSSQVRGGSYIWNVRDLSGKRPIPGVYMVFVIDEIGRERIASKFVIL</sequence>
<dbReference type="Gene3D" id="2.130.10.10">
    <property type="entry name" value="YVTN repeat-like/Quinoprotein amine dehydrogenase"/>
    <property type="match status" value="2"/>
</dbReference>
<dbReference type="Proteomes" id="UP000198480">
    <property type="component" value="Unassembled WGS sequence"/>
</dbReference>
<dbReference type="OrthoDB" id="9807410at2"/>
<dbReference type="NCBIfam" id="TIGR04183">
    <property type="entry name" value="Por_Secre_tail"/>
    <property type="match status" value="1"/>
</dbReference>
<dbReference type="InterPro" id="IPR011110">
    <property type="entry name" value="Reg_prop"/>
</dbReference>
<proteinExistence type="predicted"/>
<evidence type="ECO:0000313" key="2">
    <source>
        <dbReference type="EMBL" id="SNS39678.1"/>
    </source>
</evidence>
<gene>
    <name evidence="2" type="ORF">SAMN06295967_108197</name>
</gene>
<protein>
    <submittedName>
        <fullName evidence="2">Por secretion system C-terminal sorting domain-containing protein</fullName>
    </submittedName>
</protein>
<dbReference type="AlphaFoldDB" id="A0A239E5V5"/>
<dbReference type="Pfam" id="PF07494">
    <property type="entry name" value="Reg_prop"/>
    <property type="match status" value="1"/>
</dbReference>
<feature type="domain" description="PorZ N-terminal beta-propeller" evidence="1">
    <location>
        <begin position="66"/>
        <end position="222"/>
    </location>
</feature>
<dbReference type="EMBL" id="FZOK01000008">
    <property type="protein sequence ID" value="SNS39678.1"/>
    <property type="molecule type" value="Genomic_DNA"/>
</dbReference>
<dbReference type="InterPro" id="IPR048954">
    <property type="entry name" value="PorZ_N"/>
</dbReference>
<evidence type="ECO:0000259" key="1">
    <source>
        <dbReference type="Pfam" id="PF21544"/>
    </source>
</evidence>
<name>A0A239E5V5_9BACT</name>
<dbReference type="InterPro" id="IPR026444">
    <property type="entry name" value="Secre_tail"/>
</dbReference>
<keyword evidence="3" id="KW-1185">Reference proteome</keyword>
<dbReference type="SUPFAM" id="SSF63829">
    <property type="entry name" value="Calcium-dependent phosphotriesterase"/>
    <property type="match status" value="1"/>
</dbReference>
<dbReference type="Pfam" id="PF21544">
    <property type="entry name" value="PorZ_N_b_propeller"/>
    <property type="match status" value="1"/>
</dbReference>
<reference evidence="3" key="1">
    <citation type="submission" date="2017-06" db="EMBL/GenBank/DDBJ databases">
        <authorList>
            <person name="Varghese N."/>
            <person name="Submissions S."/>
        </authorList>
    </citation>
    <scope>NUCLEOTIDE SEQUENCE [LARGE SCALE GENOMIC DNA]</scope>
    <source>
        <strain evidence="3">5C</strain>
    </source>
</reference>
<organism evidence="2 3">
    <name type="scientific">Belliella buryatensis</name>
    <dbReference type="NCBI Taxonomy" id="1500549"/>
    <lineage>
        <taxon>Bacteria</taxon>
        <taxon>Pseudomonadati</taxon>
        <taxon>Bacteroidota</taxon>
        <taxon>Cytophagia</taxon>
        <taxon>Cytophagales</taxon>
        <taxon>Cyclobacteriaceae</taxon>
        <taxon>Belliella</taxon>
    </lineage>
</organism>
<evidence type="ECO:0000313" key="3">
    <source>
        <dbReference type="Proteomes" id="UP000198480"/>
    </source>
</evidence>
<accession>A0A239E5V5</accession>
<dbReference type="InterPro" id="IPR015943">
    <property type="entry name" value="WD40/YVTN_repeat-like_dom_sf"/>
</dbReference>